<evidence type="ECO:0000313" key="2">
    <source>
        <dbReference type="Proteomes" id="UP001597525"/>
    </source>
</evidence>
<dbReference type="InterPro" id="IPR039367">
    <property type="entry name" value="Och1-like"/>
</dbReference>
<dbReference type="RefSeq" id="WP_320182931.1">
    <property type="nucleotide sequence ID" value="NZ_CP138332.1"/>
</dbReference>
<keyword evidence="2" id="KW-1185">Reference proteome</keyword>
<dbReference type="Proteomes" id="UP001597525">
    <property type="component" value="Unassembled WGS sequence"/>
</dbReference>
<sequence>MAIPKVIYQTFKTNKIPLLTRFYIWRFLRRNKGYRHAFYDDEQVDAFVKQAFDTRTYRAYARLQIGAAKADFFRYAILYKQGGIYLDLDSDLVGRLDDVLLPTDVAVVAHEGNFQQFFSQWALIYDKGHPFMEETIKLIVENIEQNKYPHDVHAMTGPTVYAQAINNVMQRQPDVAYRVFEDDYRGLMKFKYKLGKILIYGDRSKHWKKLQQVIPVVRPEDQVDNKD</sequence>
<organism evidence="1 2">
    <name type="scientific">Sphingobacterium bambusae</name>
    <dbReference type="NCBI Taxonomy" id="662858"/>
    <lineage>
        <taxon>Bacteria</taxon>
        <taxon>Pseudomonadati</taxon>
        <taxon>Bacteroidota</taxon>
        <taxon>Sphingobacteriia</taxon>
        <taxon>Sphingobacteriales</taxon>
        <taxon>Sphingobacteriaceae</taxon>
        <taxon>Sphingobacterium</taxon>
    </lineage>
</organism>
<dbReference type="Pfam" id="PF04488">
    <property type="entry name" value="Gly_transf_sug"/>
    <property type="match status" value="1"/>
</dbReference>
<dbReference type="PANTHER" id="PTHR31834:SF1">
    <property type="entry name" value="INITIATION-SPECIFIC ALPHA-1,6-MANNOSYLTRANSFERASE"/>
    <property type="match status" value="1"/>
</dbReference>
<comment type="caution">
    <text evidence="1">The sequence shown here is derived from an EMBL/GenBank/DDBJ whole genome shotgun (WGS) entry which is preliminary data.</text>
</comment>
<gene>
    <name evidence="1" type="ORF">ACFS7Y_09645</name>
</gene>
<dbReference type="Gene3D" id="3.90.550.20">
    <property type="match status" value="1"/>
</dbReference>
<dbReference type="InterPro" id="IPR007577">
    <property type="entry name" value="GlycoTrfase_DXD_sugar-bd_CS"/>
</dbReference>
<dbReference type="PANTHER" id="PTHR31834">
    <property type="entry name" value="INITIATION-SPECIFIC ALPHA-1,6-MANNOSYLTRANSFERASE"/>
    <property type="match status" value="1"/>
</dbReference>
<reference evidence="2" key="1">
    <citation type="journal article" date="2019" name="Int. J. Syst. Evol. Microbiol.">
        <title>The Global Catalogue of Microorganisms (GCM) 10K type strain sequencing project: providing services to taxonomists for standard genome sequencing and annotation.</title>
        <authorList>
            <consortium name="The Broad Institute Genomics Platform"/>
            <consortium name="The Broad Institute Genome Sequencing Center for Infectious Disease"/>
            <person name="Wu L."/>
            <person name="Ma J."/>
        </authorList>
    </citation>
    <scope>NUCLEOTIDE SEQUENCE [LARGE SCALE GENOMIC DNA]</scope>
    <source>
        <strain evidence="2">KCTC 22814</strain>
    </source>
</reference>
<dbReference type="SUPFAM" id="SSF53448">
    <property type="entry name" value="Nucleotide-diphospho-sugar transferases"/>
    <property type="match status" value="1"/>
</dbReference>
<accession>A0ABW6BHG9</accession>
<proteinExistence type="predicted"/>
<protein>
    <submittedName>
        <fullName evidence="1">Glycosyltransferase family 32 protein</fullName>
    </submittedName>
</protein>
<name>A0ABW6BHG9_9SPHI</name>
<dbReference type="InterPro" id="IPR029044">
    <property type="entry name" value="Nucleotide-diphossugar_trans"/>
</dbReference>
<dbReference type="EMBL" id="JBHUPB010000007">
    <property type="protein sequence ID" value="MFD2967651.1"/>
    <property type="molecule type" value="Genomic_DNA"/>
</dbReference>
<evidence type="ECO:0000313" key="1">
    <source>
        <dbReference type="EMBL" id="MFD2967651.1"/>
    </source>
</evidence>